<dbReference type="InterPro" id="IPR001214">
    <property type="entry name" value="SET_dom"/>
</dbReference>
<dbReference type="InterPro" id="IPR053201">
    <property type="entry name" value="Flavunoidine_N-MTase"/>
</dbReference>
<dbReference type="AlphaFoldDB" id="A0A0U3TKU2"/>
<dbReference type="SUPFAM" id="SSF82199">
    <property type="entry name" value="SET domain"/>
    <property type="match status" value="1"/>
</dbReference>
<name>A0A0U3TKU2_9ACTN</name>
<dbReference type="PANTHER" id="PTHR12350:SF19">
    <property type="entry name" value="SET DOMAIN-CONTAINING PROTEIN"/>
    <property type="match status" value="1"/>
</dbReference>
<feature type="domain" description="SET" evidence="1">
    <location>
        <begin position="20"/>
        <end position="97"/>
    </location>
</feature>
<sequence>MPRNDLMDTATLPSGEKGYVARQDVPAGAVVGSWEESAVDSEPTKFTIQVGRDRHVDADAVRYLNHSCVPSTFVDASTGSVVALRPLAAGDALTFFYPSTEWEMTTPFDCACGHAGCLGKITGAEALSADVLRRYAVNDHIRALVADRDAVALG</sequence>
<proteinExistence type="predicted"/>
<dbReference type="InterPro" id="IPR046341">
    <property type="entry name" value="SET_dom_sf"/>
</dbReference>
<dbReference type="PANTHER" id="PTHR12350">
    <property type="entry name" value="HISTONE-LYSINE N-METHYLTRANSFERASE-RELATED"/>
    <property type="match status" value="1"/>
</dbReference>
<protein>
    <recommendedName>
        <fullName evidence="1">SET domain-containing protein</fullName>
    </recommendedName>
</protein>
<dbReference type="Pfam" id="PF00856">
    <property type="entry name" value="SET"/>
    <property type="match status" value="1"/>
</dbReference>
<organism evidence="2">
    <name type="scientific">Streptomyces variabilis</name>
    <dbReference type="NCBI Taxonomy" id="67372"/>
    <lineage>
        <taxon>Bacteria</taxon>
        <taxon>Bacillati</taxon>
        <taxon>Actinomycetota</taxon>
        <taxon>Actinomycetes</taxon>
        <taxon>Kitasatosporales</taxon>
        <taxon>Streptomycetaceae</taxon>
        <taxon>Streptomyces</taxon>
        <taxon>Streptomyces griseoincarnatus group</taxon>
    </lineage>
</organism>
<evidence type="ECO:0000313" key="2">
    <source>
        <dbReference type="EMBL" id="ALV82457.1"/>
    </source>
</evidence>
<dbReference type="Gene3D" id="2.170.270.10">
    <property type="entry name" value="SET domain"/>
    <property type="match status" value="1"/>
</dbReference>
<dbReference type="EMBL" id="KT362050">
    <property type="protein sequence ID" value="ALV82457.1"/>
    <property type="molecule type" value="Genomic_DNA"/>
</dbReference>
<reference evidence="2" key="1">
    <citation type="submission" date="2015-08" db="EMBL/GenBank/DDBJ databases">
        <title>Svaricin biosynthetic gene cluster.</title>
        <authorList>
            <person name="Xu M."/>
            <person name="Wang Y."/>
            <person name="Liu M."/>
            <person name="Zhao Z."/>
            <person name="Xu L."/>
            <person name="Chen X."/>
            <person name="Gao G."/>
            <person name="Han D."/>
            <person name="Liu L."/>
            <person name="Huang S."/>
            <person name="He X."/>
            <person name="Lin S."/>
            <person name="Kang Q."/>
            <person name="Ou H."/>
            <person name="Zhou H."/>
            <person name="Pang X."/>
            <person name="Deng Z."/>
            <person name="Tao M."/>
        </authorList>
    </citation>
    <scope>NUCLEOTIDE SEQUENCE</scope>
    <source>
        <strain evidence="2">Snt24</strain>
    </source>
</reference>
<accession>A0A0U3TKU2</accession>
<evidence type="ECO:0000259" key="1">
    <source>
        <dbReference type="Pfam" id="PF00856"/>
    </source>
</evidence>